<dbReference type="InterPro" id="IPR011989">
    <property type="entry name" value="ARM-like"/>
</dbReference>
<dbReference type="Proteomes" id="UP000245934">
    <property type="component" value="Unassembled WGS sequence"/>
</dbReference>
<accession>A0A2V2NK28</accession>
<dbReference type="InterPro" id="IPR016024">
    <property type="entry name" value="ARM-type_fold"/>
</dbReference>
<dbReference type="SMART" id="SM00567">
    <property type="entry name" value="EZ_HEAT"/>
    <property type="match status" value="3"/>
</dbReference>
<gene>
    <name evidence="2" type="ORF">DLD82_03680</name>
</gene>
<name>A0A2V2NK28_9EURY</name>
<evidence type="ECO:0000313" key="2">
    <source>
        <dbReference type="EMBL" id="PWR75693.1"/>
    </source>
</evidence>
<dbReference type="Gene3D" id="1.25.10.10">
    <property type="entry name" value="Leucine-rich Repeat Variant"/>
    <property type="match status" value="1"/>
</dbReference>
<dbReference type="EMBL" id="QGMZ01000008">
    <property type="protein sequence ID" value="PWR75693.1"/>
    <property type="molecule type" value="Genomic_DNA"/>
</dbReference>
<evidence type="ECO:0000313" key="3">
    <source>
        <dbReference type="Proteomes" id="UP000245934"/>
    </source>
</evidence>
<dbReference type="InterPro" id="IPR000357">
    <property type="entry name" value="HEAT"/>
</dbReference>
<keyword evidence="3" id="KW-1185">Reference proteome</keyword>
<keyword evidence="2" id="KW-0456">Lyase</keyword>
<sequence length="157" mass="17224">MVSDNIGIYLSGLRSAEKEVRALSMENLVKTGTSAVSDLQTLLEDDNWVIRYRAAEALGGIGDIGSIDPLIRLTSDPKDHVRYMATKSLGRMQDPRVVPVLTRMLSDDHSYTRRIAADGLSMSGDNTIVDLLQEAMKHESDPDVHASLSAAIKKLEK</sequence>
<comment type="caution">
    <text evidence="2">The sequence shown here is derived from an EMBL/GenBank/DDBJ whole genome shotgun (WGS) entry which is preliminary data.</text>
</comment>
<dbReference type="OrthoDB" id="142930at2157"/>
<dbReference type="Pfam" id="PF13646">
    <property type="entry name" value="HEAT_2"/>
    <property type="match status" value="1"/>
</dbReference>
<dbReference type="PANTHER" id="PTHR12697">
    <property type="entry name" value="PBS LYASE HEAT-LIKE PROTEIN"/>
    <property type="match status" value="1"/>
</dbReference>
<reference evidence="2 3" key="1">
    <citation type="submission" date="2018-05" db="EMBL/GenBank/DDBJ databases">
        <title>Draft genome of Methanospirillum stamsii Pt1.</title>
        <authorList>
            <person name="Dueholm M.S."/>
            <person name="Nielsen P.H."/>
            <person name="Bakmann L.F."/>
            <person name="Otzen D.E."/>
        </authorList>
    </citation>
    <scope>NUCLEOTIDE SEQUENCE [LARGE SCALE GENOMIC DNA]</scope>
    <source>
        <strain evidence="2 3">Pt1</strain>
    </source>
</reference>
<dbReference type="GO" id="GO:0016491">
    <property type="term" value="F:oxidoreductase activity"/>
    <property type="evidence" value="ECO:0007669"/>
    <property type="project" value="TreeGrafter"/>
</dbReference>
<dbReference type="RefSeq" id="WP_109939758.1">
    <property type="nucleotide sequence ID" value="NZ_CP176366.1"/>
</dbReference>
<protein>
    <submittedName>
        <fullName evidence="2">PBS lyase</fullName>
    </submittedName>
</protein>
<dbReference type="GO" id="GO:0016829">
    <property type="term" value="F:lyase activity"/>
    <property type="evidence" value="ECO:0007669"/>
    <property type="project" value="UniProtKB-KW"/>
</dbReference>
<dbReference type="PANTHER" id="PTHR12697:SF5">
    <property type="entry name" value="DEOXYHYPUSINE HYDROXYLASE"/>
    <property type="match status" value="1"/>
</dbReference>
<organism evidence="2 3">
    <name type="scientific">Methanospirillum stamsii</name>
    <dbReference type="NCBI Taxonomy" id="1277351"/>
    <lineage>
        <taxon>Archaea</taxon>
        <taxon>Methanobacteriati</taxon>
        <taxon>Methanobacteriota</taxon>
        <taxon>Stenosarchaea group</taxon>
        <taxon>Methanomicrobia</taxon>
        <taxon>Methanomicrobiales</taxon>
        <taxon>Methanospirillaceae</taxon>
        <taxon>Methanospirillum</taxon>
    </lineage>
</organism>
<proteinExistence type="predicted"/>
<dbReference type="InterPro" id="IPR004155">
    <property type="entry name" value="PBS_lyase_HEAT"/>
</dbReference>
<dbReference type="AlphaFoldDB" id="A0A2V2NK28"/>
<dbReference type="Pfam" id="PF02985">
    <property type="entry name" value="HEAT"/>
    <property type="match status" value="1"/>
</dbReference>
<dbReference type="SUPFAM" id="SSF48371">
    <property type="entry name" value="ARM repeat"/>
    <property type="match status" value="1"/>
</dbReference>
<dbReference type="GeneID" id="97609462"/>
<evidence type="ECO:0000256" key="1">
    <source>
        <dbReference type="ARBA" id="ARBA00022737"/>
    </source>
</evidence>
<keyword evidence="1" id="KW-0677">Repeat</keyword>